<reference evidence="2" key="1">
    <citation type="journal article" date="2018" name="PLoS Negl. Trop. Dis.">
        <title>Sialome diversity of ticks revealed by RNAseq of single tick salivary glands.</title>
        <authorList>
            <person name="Perner J."/>
            <person name="Kropackova S."/>
            <person name="Kopacek P."/>
            <person name="Ribeiro J.M."/>
        </authorList>
    </citation>
    <scope>NUCLEOTIDE SEQUENCE</scope>
    <source>
        <strain evidence="2">Siblings of single egg batch collected in Ceske Budejovice</strain>
        <tissue evidence="2">Salivary glands</tissue>
    </source>
</reference>
<evidence type="ECO:0000256" key="1">
    <source>
        <dbReference type="SAM" id="MobiDB-lite"/>
    </source>
</evidence>
<protein>
    <submittedName>
        <fullName evidence="2">Uncharacterized protein</fullName>
    </submittedName>
</protein>
<name>A0A147BJ12_IXORI</name>
<evidence type="ECO:0000313" key="2">
    <source>
        <dbReference type="EMBL" id="JAR90767.1"/>
    </source>
</evidence>
<organism evidence="2">
    <name type="scientific">Ixodes ricinus</name>
    <name type="common">Common tick</name>
    <name type="synonym">Acarus ricinus</name>
    <dbReference type="NCBI Taxonomy" id="34613"/>
    <lineage>
        <taxon>Eukaryota</taxon>
        <taxon>Metazoa</taxon>
        <taxon>Ecdysozoa</taxon>
        <taxon>Arthropoda</taxon>
        <taxon>Chelicerata</taxon>
        <taxon>Arachnida</taxon>
        <taxon>Acari</taxon>
        <taxon>Parasitiformes</taxon>
        <taxon>Ixodida</taxon>
        <taxon>Ixodoidea</taxon>
        <taxon>Ixodidae</taxon>
        <taxon>Ixodinae</taxon>
        <taxon>Ixodes</taxon>
    </lineage>
</organism>
<sequence>TEELTDTEIASEVVRERPAASSEPSRAVSTAHHWPAASSELSPADAGDSAPLPSSSEAVALLRRYCSATEGSGFALVNCLDTVE</sequence>
<dbReference type="EMBL" id="GEGO01004637">
    <property type="protein sequence ID" value="JAR90767.1"/>
    <property type="molecule type" value="Transcribed_RNA"/>
</dbReference>
<accession>A0A147BJ12</accession>
<feature type="region of interest" description="Disordered" evidence="1">
    <location>
        <begin position="1"/>
        <end position="53"/>
    </location>
</feature>
<proteinExistence type="predicted"/>
<dbReference type="AlphaFoldDB" id="A0A147BJ12"/>
<feature type="non-terminal residue" evidence="2">
    <location>
        <position position="84"/>
    </location>
</feature>
<feature type="non-terminal residue" evidence="2">
    <location>
        <position position="1"/>
    </location>
</feature>